<name>A0ABN8LRW5_9CNID</name>
<dbReference type="Proteomes" id="UP001159427">
    <property type="component" value="Unassembled WGS sequence"/>
</dbReference>
<evidence type="ECO:0000313" key="2">
    <source>
        <dbReference type="Proteomes" id="UP001159427"/>
    </source>
</evidence>
<comment type="caution">
    <text evidence="1">The sequence shown here is derived from an EMBL/GenBank/DDBJ whole genome shotgun (WGS) entry which is preliminary data.</text>
</comment>
<gene>
    <name evidence="1" type="ORF">PEVE_00044723</name>
</gene>
<proteinExistence type="predicted"/>
<dbReference type="EMBL" id="CALNXI010000096">
    <property type="protein sequence ID" value="CAH3018771.1"/>
    <property type="molecule type" value="Genomic_DNA"/>
</dbReference>
<protein>
    <recommendedName>
        <fullName evidence="3">Endonuclease/exonuclease/phosphatase domain-containing protein</fullName>
    </recommendedName>
</protein>
<accession>A0ABN8LRW5</accession>
<organism evidence="1 2">
    <name type="scientific">Porites evermanni</name>
    <dbReference type="NCBI Taxonomy" id="104178"/>
    <lineage>
        <taxon>Eukaryota</taxon>
        <taxon>Metazoa</taxon>
        <taxon>Cnidaria</taxon>
        <taxon>Anthozoa</taxon>
        <taxon>Hexacorallia</taxon>
        <taxon>Scleractinia</taxon>
        <taxon>Fungiina</taxon>
        <taxon>Poritidae</taxon>
        <taxon>Porites</taxon>
    </lineage>
</organism>
<evidence type="ECO:0008006" key="3">
    <source>
        <dbReference type="Google" id="ProtNLM"/>
    </source>
</evidence>
<dbReference type="InterPro" id="IPR036691">
    <property type="entry name" value="Endo/exonu/phosph_ase_sf"/>
</dbReference>
<evidence type="ECO:0000313" key="1">
    <source>
        <dbReference type="EMBL" id="CAH3018771.1"/>
    </source>
</evidence>
<dbReference type="SUPFAM" id="SSF56219">
    <property type="entry name" value="DNase I-like"/>
    <property type="match status" value="1"/>
</dbReference>
<reference evidence="1 2" key="1">
    <citation type="submission" date="2022-05" db="EMBL/GenBank/DDBJ databases">
        <authorList>
            <consortium name="Genoscope - CEA"/>
            <person name="William W."/>
        </authorList>
    </citation>
    <scope>NUCLEOTIDE SEQUENCE [LARGE SCALE GENOMIC DNA]</scope>
</reference>
<keyword evidence="2" id="KW-1185">Reference proteome</keyword>
<sequence length="144" mass="17058">MDQQLENTLDQLYNTDKEILLFGDININALNDDHVNHRLRRYNSSLGLNQLIKEIARPTNRTCLDHVYTDRPQHILMTKVLNIGMSDHLPVGIVRKYRKRSIQNIEKTIKYRKWKNFSEQAFQDDLEKALWNVLDMHDDPDDAI</sequence>